<dbReference type="STRING" id="22663.A0A2I0IM21"/>
<dbReference type="InterPro" id="IPR013103">
    <property type="entry name" value="RVT_2"/>
</dbReference>
<protein>
    <recommendedName>
        <fullName evidence="1">Reverse transcriptase Ty1/copia-type domain-containing protein</fullName>
    </recommendedName>
</protein>
<organism evidence="2 3">
    <name type="scientific">Punica granatum</name>
    <name type="common">Pomegranate</name>
    <dbReference type="NCBI Taxonomy" id="22663"/>
    <lineage>
        <taxon>Eukaryota</taxon>
        <taxon>Viridiplantae</taxon>
        <taxon>Streptophyta</taxon>
        <taxon>Embryophyta</taxon>
        <taxon>Tracheophyta</taxon>
        <taxon>Spermatophyta</taxon>
        <taxon>Magnoliopsida</taxon>
        <taxon>eudicotyledons</taxon>
        <taxon>Gunneridae</taxon>
        <taxon>Pentapetalae</taxon>
        <taxon>rosids</taxon>
        <taxon>malvids</taxon>
        <taxon>Myrtales</taxon>
        <taxon>Lythraceae</taxon>
        <taxon>Punica</taxon>
    </lineage>
</organism>
<name>A0A2I0IM21_PUNGR</name>
<accession>A0A2I0IM21</accession>
<dbReference type="Pfam" id="PF07727">
    <property type="entry name" value="RVT_2"/>
    <property type="match status" value="1"/>
</dbReference>
<evidence type="ECO:0000313" key="3">
    <source>
        <dbReference type="Proteomes" id="UP000233551"/>
    </source>
</evidence>
<dbReference type="EMBL" id="PGOL01002789">
    <property type="protein sequence ID" value="PKI45057.1"/>
    <property type="molecule type" value="Genomic_DNA"/>
</dbReference>
<dbReference type="Pfam" id="PF14223">
    <property type="entry name" value="Retrotran_gag_2"/>
    <property type="match status" value="1"/>
</dbReference>
<evidence type="ECO:0000313" key="2">
    <source>
        <dbReference type="EMBL" id="PKI45057.1"/>
    </source>
</evidence>
<dbReference type="Proteomes" id="UP000233551">
    <property type="component" value="Unassembled WGS sequence"/>
</dbReference>
<proteinExistence type="predicted"/>
<evidence type="ECO:0000259" key="1">
    <source>
        <dbReference type="Pfam" id="PF07727"/>
    </source>
</evidence>
<keyword evidence="3" id="KW-1185">Reference proteome</keyword>
<gene>
    <name evidence="2" type="ORF">CRG98_034558</name>
</gene>
<dbReference type="AlphaFoldDB" id="A0A2I0IM21"/>
<feature type="domain" description="Reverse transcriptase Ty1/copia-type" evidence="1">
    <location>
        <begin position="219"/>
        <end position="333"/>
    </location>
</feature>
<sequence>MSTMKFNSEKFDSNYNFGGWQARMLAILVQNGLKKVLLGTKPESMSASDWEELDEKVLSTIQFCLTNTILWEVLYEKKAVGLWAKLETLYMTKSLANRLVLKQRLYTFHMAEGTSAACKTIGISTVWIGMHDGVIRTLTDVRHVLDLKKNLVSLGILDSNGCKIIIESNCMKISYGNHVLMKGMKVELETGASSSQRKAPDSDKWLMAMEEEMEFLHKNGTWELVKPHIGKRIVSYKWIFKKKKGSDSEYIGYKACLVAKGYRQVEGVDFHDMFSLVVKHTSIRALLALVAIHNLELEQLAMKTTFLHGDLNEDIYLQRPEGFEVEGKGDRIC</sequence>
<reference evidence="2 3" key="1">
    <citation type="submission" date="2017-11" db="EMBL/GenBank/DDBJ databases">
        <title>De-novo sequencing of pomegranate (Punica granatum L.) genome.</title>
        <authorList>
            <person name="Akparov Z."/>
            <person name="Amiraslanov A."/>
            <person name="Hajiyeva S."/>
            <person name="Abbasov M."/>
            <person name="Kaur K."/>
            <person name="Hamwieh A."/>
            <person name="Solovyev V."/>
            <person name="Salamov A."/>
            <person name="Braich B."/>
            <person name="Kosarev P."/>
            <person name="Mahmoud A."/>
            <person name="Hajiyev E."/>
            <person name="Babayeva S."/>
            <person name="Izzatullayeva V."/>
            <person name="Mammadov A."/>
            <person name="Mammadov A."/>
            <person name="Sharifova S."/>
            <person name="Ojaghi J."/>
            <person name="Eynullazada K."/>
            <person name="Bayramov B."/>
            <person name="Abdulazimova A."/>
            <person name="Shahmuradov I."/>
        </authorList>
    </citation>
    <scope>NUCLEOTIDE SEQUENCE [LARGE SCALE GENOMIC DNA]</scope>
    <source>
        <strain evidence="3">cv. AG2017</strain>
        <tissue evidence="2">Leaf</tissue>
    </source>
</reference>
<comment type="caution">
    <text evidence="2">The sequence shown here is derived from an EMBL/GenBank/DDBJ whole genome shotgun (WGS) entry which is preliminary data.</text>
</comment>